<evidence type="ECO:0000259" key="1">
    <source>
        <dbReference type="PROSITE" id="PS51186"/>
    </source>
</evidence>
<dbReference type="Proteomes" id="UP000276568">
    <property type="component" value="Unassembled WGS sequence"/>
</dbReference>
<reference evidence="2 3" key="1">
    <citation type="submission" date="2018-11" db="EMBL/GenBank/DDBJ databases">
        <title>Clostridium sp. nov., a member of the family Erysipelotrichaceae isolated from pig faeces.</title>
        <authorList>
            <person name="Chang Y.-H."/>
        </authorList>
    </citation>
    <scope>NUCLEOTIDE SEQUENCE [LARGE SCALE GENOMIC DNA]</scope>
    <source>
        <strain evidence="2 3">YH-panp20</strain>
    </source>
</reference>
<dbReference type="InterPro" id="IPR016181">
    <property type="entry name" value="Acyl_CoA_acyltransferase"/>
</dbReference>
<dbReference type="EMBL" id="RJQC01000006">
    <property type="protein sequence ID" value="RNM29006.1"/>
    <property type="molecule type" value="Genomic_DNA"/>
</dbReference>
<dbReference type="SUPFAM" id="SSF55729">
    <property type="entry name" value="Acyl-CoA N-acyltransferases (Nat)"/>
    <property type="match status" value="1"/>
</dbReference>
<evidence type="ECO:0000313" key="2">
    <source>
        <dbReference type="EMBL" id="RNM29006.1"/>
    </source>
</evidence>
<dbReference type="OrthoDB" id="581534at2"/>
<keyword evidence="3" id="KW-1185">Reference proteome</keyword>
<keyword evidence="2" id="KW-0808">Transferase</keyword>
<proteinExistence type="predicted"/>
<dbReference type="Gene3D" id="3.40.630.30">
    <property type="match status" value="1"/>
</dbReference>
<accession>A0A3N0HXF1</accession>
<dbReference type="Pfam" id="PF00583">
    <property type="entry name" value="Acetyltransf_1"/>
    <property type="match status" value="1"/>
</dbReference>
<evidence type="ECO:0000313" key="3">
    <source>
        <dbReference type="Proteomes" id="UP000276568"/>
    </source>
</evidence>
<name>A0A3N0HXF1_9FIRM</name>
<dbReference type="AlphaFoldDB" id="A0A3N0HXF1"/>
<sequence>MTIVDQNVEYRPLLMIIGRKVCTHEVPLDPAYQYVAYQPAFETAWAQLQYDLGVFDTLDKAKQTIHEMASKPMFKENFLFVCDQNGHLVGSAGLWPGHHYGMERLRIHYVAVSQAHQHHKIGSSMVSKLVMKYDATPGKYPLYLATQTNSYGAIAMYSHLGFTAYLGAYEGCTKKQSEANWTLATQILREKSASSF</sequence>
<dbReference type="InterPro" id="IPR000182">
    <property type="entry name" value="GNAT_dom"/>
</dbReference>
<dbReference type="PROSITE" id="PS51186">
    <property type="entry name" value="GNAT"/>
    <property type="match status" value="1"/>
</dbReference>
<organism evidence="2 3">
    <name type="scientific">Absicoccus porci</name>
    <dbReference type="NCBI Taxonomy" id="2486576"/>
    <lineage>
        <taxon>Bacteria</taxon>
        <taxon>Bacillati</taxon>
        <taxon>Bacillota</taxon>
        <taxon>Erysipelotrichia</taxon>
        <taxon>Erysipelotrichales</taxon>
        <taxon>Erysipelotrichaceae</taxon>
        <taxon>Absicoccus</taxon>
    </lineage>
</organism>
<dbReference type="GO" id="GO:0016747">
    <property type="term" value="F:acyltransferase activity, transferring groups other than amino-acyl groups"/>
    <property type="evidence" value="ECO:0007669"/>
    <property type="project" value="InterPro"/>
</dbReference>
<comment type="caution">
    <text evidence="2">The sequence shown here is derived from an EMBL/GenBank/DDBJ whole genome shotgun (WGS) entry which is preliminary data.</text>
</comment>
<dbReference type="RefSeq" id="WP_128521254.1">
    <property type="nucleotide sequence ID" value="NZ_RJQC01000006.1"/>
</dbReference>
<dbReference type="CDD" id="cd04301">
    <property type="entry name" value="NAT_SF"/>
    <property type="match status" value="1"/>
</dbReference>
<gene>
    <name evidence="2" type="ORF">EDX97_11320</name>
</gene>
<protein>
    <submittedName>
        <fullName evidence="2">GNAT family N-acetyltransferase</fullName>
    </submittedName>
</protein>
<feature type="domain" description="N-acetyltransferase" evidence="1">
    <location>
        <begin position="35"/>
        <end position="179"/>
    </location>
</feature>